<organism evidence="1 2">
    <name type="scientific">Gigaspora rosea</name>
    <dbReference type="NCBI Taxonomy" id="44941"/>
    <lineage>
        <taxon>Eukaryota</taxon>
        <taxon>Fungi</taxon>
        <taxon>Fungi incertae sedis</taxon>
        <taxon>Mucoromycota</taxon>
        <taxon>Glomeromycotina</taxon>
        <taxon>Glomeromycetes</taxon>
        <taxon>Diversisporales</taxon>
        <taxon>Gigasporaceae</taxon>
        <taxon>Gigaspora</taxon>
    </lineage>
</organism>
<dbReference type="OrthoDB" id="2437997at2759"/>
<comment type="caution">
    <text evidence="1">The sequence shown here is derived from an EMBL/GenBank/DDBJ whole genome shotgun (WGS) entry which is preliminary data.</text>
</comment>
<evidence type="ECO:0000313" key="2">
    <source>
        <dbReference type="Proteomes" id="UP000266673"/>
    </source>
</evidence>
<evidence type="ECO:0000313" key="1">
    <source>
        <dbReference type="EMBL" id="RIB20484.1"/>
    </source>
</evidence>
<protein>
    <submittedName>
        <fullName evidence="1">Uncharacterized protein</fullName>
    </submittedName>
</protein>
<gene>
    <name evidence="1" type="ORF">C2G38_2179178</name>
</gene>
<name>A0A397VDI8_9GLOM</name>
<proteinExistence type="predicted"/>
<dbReference type="AlphaFoldDB" id="A0A397VDI8"/>
<sequence>MATQCWEFAPRLRSLSQEVLDGIKFLTQECGLGTKAQYQYLSKKFPIQPLYNSDMVNWLMQQKEQELGWAVFIELEGWQSNC</sequence>
<keyword evidence="2" id="KW-1185">Reference proteome</keyword>
<dbReference type="Proteomes" id="UP000266673">
    <property type="component" value="Unassembled WGS sequence"/>
</dbReference>
<dbReference type="EMBL" id="QKWP01000414">
    <property type="protein sequence ID" value="RIB20484.1"/>
    <property type="molecule type" value="Genomic_DNA"/>
</dbReference>
<accession>A0A397VDI8</accession>
<reference evidence="1 2" key="1">
    <citation type="submission" date="2018-06" db="EMBL/GenBank/DDBJ databases">
        <title>Comparative genomics reveals the genomic features of Rhizophagus irregularis, R. cerebriforme, R. diaphanum and Gigaspora rosea, and their symbiotic lifestyle signature.</title>
        <authorList>
            <person name="Morin E."/>
            <person name="San Clemente H."/>
            <person name="Chen E.C.H."/>
            <person name="De La Providencia I."/>
            <person name="Hainaut M."/>
            <person name="Kuo A."/>
            <person name="Kohler A."/>
            <person name="Murat C."/>
            <person name="Tang N."/>
            <person name="Roy S."/>
            <person name="Loubradou J."/>
            <person name="Henrissat B."/>
            <person name="Grigoriev I.V."/>
            <person name="Corradi N."/>
            <person name="Roux C."/>
            <person name="Martin F.M."/>
        </authorList>
    </citation>
    <scope>NUCLEOTIDE SEQUENCE [LARGE SCALE GENOMIC DNA]</scope>
    <source>
        <strain evidence="1 2">DAOM 194757</strain>
    </source>
</reference>